<feature type="transmembrane region" description="Helical" evidence="1">
    <location>
        <begin position="339"/>
        <end position="361"/>
    </location>
</feature>
<feature type="transmembrane region" description="Helical" evidence="1">
    <location>
        <begin position="368"/>
        <end position="392"/>
    </location>
</feature>
<evidence type="ECO:0000313" key="3">
    <source>
        <dbReference type="EMBL" id="VDP40230.1"/>
    </source>
</evidence>
<evidence type="ECO:0000256" key="1">
    <source>
        <dbReference type="SAM" id="Phobius"/>
    </source>
</evidence>
<proteinExistence type="predicted"/>
<dbReference type="Proteomes" id="UP000279833">
    <property type="component" value="Unassembled WGS sequence"/>
</dbReference>
<reference evidence="5" key="1">
    <citation type="submission" date="2016-06" db="UniProtKB">
        <authorList>
            <consortium name="WormBaseParasite"/>
        </authorList>
    </citation>
    <scope>IDENTIFICATION</scope>
</reference>
<reference evidence="3 4" key="2">
    <citation type="submission" date="2018-11" db="EMBL/GenBank/DDBJ databases">
        <authorList>
            <consortium name="Pathogen Informatics"/>
        </authorList>
    </citation>
    <scope>NUCLEOTIDE SEQUENCE [LARGE SCALE GENOMIC DNA]</scope>
    <source>
        <strain evidence="3">Dakar</strain>
        <strain evidence="4">Dakar, Senegal</strain>
    </source>
</reference>
<dbReference type="WBParaSite" id="SCUD_0001050501-mRNA-1">
    <property type="protein sequence ID" value="SCUD_0001050501-mRNA-1"/>
    <property type="gene ID" value="SCUD_0001050501"/>
</dbReference>
<keyword evidence="1" id="KW-1133">Transmembrane helix</keyword>
<protein>
    <submittedName>
        <fullName evidence="5">Transmembrane protein</fullName>
    </submittedName>
</protein>
<keyword evidence="2" id="KW-0732">Signal</keyword>
<keyword evidence="1" id="KW-0472">Membrane</keyword>
<feature type="signal peptide" evidence="2">
    <location>
        <begin position="1"/>
        <end position="16"/>
    </location>
</feature>
<gene>
    <name evidence="3" type="ORF">SCUD_LOCUS10505</name>
</gene>
<evidence type="ECO:0000313" key="5">
    <source>
        <dbReference type="WBParaSite" id="SCUD_0001050501-mRNA-1"/>
    </source>
</evidence>
<dbReference type="EMBL" id="UZAK01033821">
    <property type="protein sequence ID" value="VDP40230.1"/>
    <property type="molecule type" value="Genomic_DNA"/>
</dbReference>
<feature type="chain" id="PRO_5043140756" evidence="2">
    <location>
        <begin position="17"/>
        <end position="570"/>
    </location>
</feature>
<evidence type="ECO:0000256" key="2">
    <source>
        <dbReference type="SAM" id="SignalP"/>
    </source>
</evidence>
<evidence type="ECO:0000313" key="4">
    <source>
        <dbReference type="Proteomes" id="UP000279833"/>
    </source>
</evidence>
<keyword evidence="4" id="KW-1185">Reference proteome</keyword>
<name>A0A183K680_9TREM</name>
<dbReference type="AlphaFoldDB" id="A0A183K680"/>
<sequence>MFFSCRNAILALPVLAFTSTSDPPRSSMILTRCRGLPNPANHQKKEKGKANAYIPLTRRALVRELLQDSSTVLPFERKSFEKIAVFLDRKLESQFQILQSEFSVLSHPLDVSNNSEGTSSSSVDTANNANELDQEFWLLRRLADIAPIAGFIEIPQQQLQKACNSIKSKHHGLIIATFNPTVFQPTFMVEPNRTSIPVNLPRFGYHDIQARPPRLACSTISNLTDSISTHYERKQGTFKKVFIRISQLFNILERSIKRSYSPNIHGYESVDSFTTKSDGFYFSRVLMCVRRKNSHNLDLKLFENVPVTGIVRNSTFADNLLYLLPNLRTIPLSKSSRSAILLSTTTAVCCLGVISPIAWLFNSNNYDLVLAWSMAATSCAITTLSIVWVRYWRAQTNLANNLKYMQYLCCQSSGLQSINTLLKLAHEQEFKAALLTYALLLRPTDSNTALTPVQLGFRAESWIAKHLSPQSHISLPSSIGAPITGDSLNSLFNGGSGPLFDLSFDANRSLQILRRLDLVRGSESSPNAVSPDTASVDIPNDGLSNSIGLDRLWVTDPLFKESDLNLSKSN</sequence>
<keyword evidence="1" id="KW-0812">Transmembrane</keyword>
<organism evidence="5">
    <name type="scientific">Schistosoma curassoni</name>
    <dbReference type="NCBI Taxonomy" id="6186"/>
    <lineage>
        <taxon>Eukaryota</taxon>
        <taxon>Metazoa</taxon>
        <taxon>Spiralia</taxon>
        <taxon>Lophotrochozoa</taxon>
        <taxon>Platyhelminthes</taxon>
        <taxon>Trematoda</taxon>
        <taxon>Digenea</taxon>
        <taxon>Strigeidida</taxon>
        <taxon>Schistosomatoidea</taxon>
        <taxon>Schistosomatidae</taxon>
        <taxon>Schistosoma</taxon>
    </lineage>
</organism>
<accession>A0A183K680</accession>